<dbReference type="SUPFAM" id="SSF51735">
    <property type="entry name" value="NAD(P)-binding Rossmann-fold domains"/>
    <property type="match status" value="1"/>
</dbReference>
<accession>A0A0J1FQ84</accession>
<evidence type="ECO:0000256" key="2">
    <source>
        <dbReference type="ARBA" id="ARBA00019465"/>
    </source>
</evidence>
<proteinExistence type="predicted"/>
<evidence type="ECO:0000259" key="6">
    <source>
        <dbReference type="Pfam" id="PF02558"/>
    </source>
</evidence>
<dbReference type="InterPro" id="IPR008927">
    <property type="entry name" value="6-PGluconate_DH-like_C_sf"/>
</dbReference>
<evidence type="ECO:0000313" key="7">
    <source>
        <dbReference type="EMBL" id="KLU21913.1"/>
    </source>
</evidence>
<evidence type="ECO:0000313" key="8">
    <source>
        <dbReference type="Proteomes" id="UP000035963"/>
    </source>
</evidence>
<dbReference type="OrthoDB" id="6135265at2"/>
<dbReference type="AlphaFoldDB" id="A0A0J1FQ84"/>
<dbReference type="GO" id="GO:0015940">
    <property type="term" value="P:pantothenate biosynthetic process"/>
    <property type="evidence" value="ECO:0007669"/>
    <property type="project" value="UniProtKB-UniPathway"/>
</dbReference>
<dbReference type="Proteomes" id="UP000035963">
    <property type="component" value="Unassembled WGS sequence"/>
</dbReference>
<evidence type="ECO:0000256" key="1">
    <source>
        <dbReference type="ARBA" id="ARBA00004994"/>
    </source>
</evidence>
<comment type="caution">
    <text evidence="7">The sequence shown here is derived from an EMBL/GenBank/DDBJ whole genome shotgun (WGS) entry which is preliminary data.</text>
</comment>
<dbReference type="PATRIC" id="fig|908627.4.peg.7501"/>
<sequence>MRVSILGAGAIAYGTAAYLAQAGHDPMLWSPSGKRTRELAAGQPLTAIGAISGSFALRVASSCAEAIGDADVVMFALPGYGHKFALEAAAPHVREGQPIIISSHMSFGALYLSKLLAARGIRAPIIAWSTTLLTGRQLSSTEVKVGTVRQKVDMATLPEGAIDEGHSLCLQIFGDRFGKRDGLLAIALSNLNPQNHLGIALLNLTRMEHGEEWSQSGNITPTVGRLIEALDLERLAIAKTFDLPVKTVQEHFSLSYRIPPSGVSEMSQEMHRRGLGGSGPKTVDSRYVLEDVPFGLLPTILLSQLTGSKAILHESGIAIFSAAYGCDFAQKNDILPELGLQYMSVAELQRLTRVGYESI</sequence>
<dbReference type="InterPro" id="IPR013332">
    <property type="entry name" value="KPR_N"/>
</dbReference>
<dbReference type="UniPathway" id="UPA00028">
    <property type="reaction ID" value="UER00004"/>
</dbReference>
<gene>
    <name evidence="7" type="ORF">EOS_33560</name>
</gene>
<protein>
    <recommendedName>
        <fullName evidence="2">2-dehydropantoate 2-reductase</fullName>
    </recommendedName>
</protein>
<dbReference type="InterPro" id="IPR013328">
    <property type="entry name" value="6PGD_dom2"/>
</dbReference>
<dbReference type="RefSeq" id="WP_047896518.1">
    <property type="nucleotide sequence ID" value="NZ_AEJF01000196.1"/>
</dbReference>
<dbReference type="Gene3D" id="1.10.1040.10">
    <property type="entry name" value="N-(1-d-carboxylethyl)-l-norvaline Dehydrogenase, domain 2"/>
    <property type="match status" value="1"/>
</dbReference>
<keyword evidence="8" id="KW-1185">Reference proteome</keyword>
<keyword evidence="3" id="KW-0566">Pantothenate biosynthesis</keyword>
<evidence type="ECO:0000256" key="3">
    <source>
        <dbReference type="ARBA" id="ARBA00022655"/>
    </source>
</evidence>
<organism evidence="7 8">
    <name type="scientific">Caballeronia mineralivorans PML1(12)</name>
    <dbReference type="NCBI Taxonomy" id="908627"/>
    <lineage>
        <taxon>Bacteria</taxon>
        <taxon>Pseudomonadati</taxon>
        <taxon>Pseudomonadota</taxon>
        <taxon>Betaproteobacteria</taxon>
        <taxon>Burkholderiales</taxon>
        <taxon>Burkholderiaceae</taxon>
        <taxon>Caballeronia</taxon>
    </lineage>
</organism>
<dbReference type="InterPro" id="IPR003421">
    <property type="entry name" value="Opine_DH"/>
</dbReference>
<comment type="catalytic activity">
    <reaction evidence="4">
        <text>(R)-pantoate + NADP(+) = 2-dehydropantoate + NADPH + H(+)</text>
        <dbReference type="Rhea" id="RHEA:16233"/>
        <dbReference type="ChEBI" id="CHEBI:11561"/>
        <dbReference type="ChEBI" id="CHEBI:15378"/>
        <dbReference type="ChEBI" id="CHEBI:15980"/>
        <dbReference type="ChEBI" id="CHEBI:57783"/>
        <dbReference type="ChEBI" id="CHEBI:58349"/>
        <dbReference type="EC" id="1.1.1.169"/>
    </reaction>
</comment>
<feature type="domain" description="Opine dehydrogenase" evidence="5">
    <location>
        <begin position="181"/>
        <end position="323"/>
    </location>
</feature>
<evidence type="ECO:0000256" key="4">
    <source>
        <dbReference type="ARBA" id="ARBA00048793"/>
    </source>
</evidence>
<comment type="pathway">
    <text evidence="1">Cofactor biosynthesis; (R)-pantothenate biosynthesis; (R)-pantoate from 3-methyl-2-oxobutanoate: step 2/2.</text>
</comment>
<dbReference type="Pfam" id="PF02317">
    <property type="entry name" value="Octopine_DH"/>
    <property type="match status" value="1"/>
</dbReference>
<feature type="domain" description="Ketopantoate reductase N-terminal" evidence="6">
    <location>
        <begin position="4"/>
        <end position="101"/>
    </location>
</feature>
<reference evidence="7 8" key="1">
    <citation type="journal article" date="2015" name="Genome Announc.">
        <title>Draft Genome Sequence of Burkholderia sp. Strain PML1(12), an Ectomycorrhizosphere-Inhabiting Bacterium with Effective Mineral-Weathering Ability.</title>
        <authorList>
            <person name="Uroz S."/>
            <person name="Oger P."/>
        </authorList>
    </citation>
    <scope>NUCLEOTIDE SEQUENCE [LARGE SCALE GENOMIC DNA]</scope>
    <source>
        <strain evidence="8">PML1(12)</strain>
    </source>
</reference>
<dbReference type="SUPFAM" id="SSF48179">
    <property type="entry name" value="6-phosphogluconate dehydrogenase C-terminal domain-like"/>
    <property type="match status" value="1"/>
</dbReference>
<evidence type="ECO:0000259" key="5">
    <source>
        <dbReference type="Pfam" id="PF02317"/>
    </source>
</evidence>
<dbReference type="EMBL" id="AEJF01000196">
    <property type="protein sequence ID" value="KLU21913.1"/>
    <property type="molecule type" value="Genomic_DNA"/>
</dbReference>
<dbReference type="Pfam" id="PF02558">
    <property type="entry name" value="ApbA"/>
    <property type="match status" value="1"/>
</dbReference>
<dbReference type="GO" id="GO:0008677">
    <property type="term" value="F:2-dehydropantoate 2-reductase activity"/>
    <property type="evidence" value="ECO:0007669"/>
    <property type="project" value="UniProtKB-EC"/>
</dbReference>
<name>A0A0J1FQ84_9BURK</name>
<dbReference type="InterPro" id="IPR036291">
    <property type="entry name" value="NAD(P)-bd_dom_sf"/>
</dbReference>
<dbReference type="Gene3D" id="3.40.50.720">
    <property type="entry name" value="NAD(P)-binding Rossmann-like Domain"/>
    <property type="match status" value="1"/>
</dbReference>